<comment type="caution">
    <text evidence="8">The sequence shown here is derived from an EMBL/GenBank/DDBJ whole genome shotgun (WGS) entry which is preliminary data.</text>
</comment>
<evidence type="ECO:0000256" key="1">
    <source>
        <dbReference type="ARBA" id="ARBA00004459"/>
    </source>
</evidence>
<accession>A0A842I230</accession>
<evidence type="ECO:0000256" key="4">
    <source>
        <dbReference type="ARBA" id="ARBA00023136"/>
    </source>
</evidence>
<dbReference type="Pfam" id="PF05433">
    <property type="entry name" value="Rick_17kDa_Anti"/>
    <property type="match status" value="1"/>
</dbReference>
<dbReference type="PANTHER" id="PTHR35603">
    <property type="match status" value="1"/>
</dbReference>
<keyword evidence="4" id="KW-0472">Membrane</keyword>
<reference evidence="8 9" key="1">
    <citation type="submission" date="2020-08" db="EMBL/GenBank/DDBJ databases">
        <title>Draft genome sequence of Parasphingopyxis sp. GrpM-11.</title>
        <authorList>
            <person name="Oh J."/>
            <person name="Roh D.-H."/>
        </authorList>
    </citation>
    <scope>NUCLEOTIDE SEQUENCE [LARGE SCALE GENOMIC DNA]</scope>
    <source>
        <strain evidence="8 9">GrpM-11</strain>
    </source>
</reference>
<dbReference type="GO" id="GO:0009279">
    <property type="term" value="C:cell outer membrane"/>
    <property type="evidence" value="ECO:0007669"/>
    <property type="project" value="UniProtKB-SubCell"/>
</dbReference>
<dbReference type="RefSeq" id="WP_185802312.1">
    <property type="nucleotide sequence ID" value="NZ_JACJVJ010000003.1"/>
</dbReference>
<feature type="chain" id="PRO_5032800560" description="17 kDa surface antigen" evidence="6">
    <location>
        <begin position="27"/>
        <end position="141"/>
    </location>
</feature>
<gene>
    <name evidence="8" type="ORF">H6P80_15440</name>
</gene>
<dbReference type="AlphaFoldDB" id="A0A842I230"/>
<evidence type="ECO:0000313" key="8">
    <source>
        <dbReference type="EMBL" id="MBC2779017.1"/>
    </source>
</evidence>
<keyword evidence="5" id="KW-0449">Lipoprotein</keyword>
<dbReference type="Proteomes" id="UP000564378">
    <property type="component" value="Unassembled WGS sequence"/>
</dbReference>
<dbReference type="InterPro" id="IPR051407">
    <property type="entry name" value="Bact_OM_lipoprot/Surf_antigen"/>
</dbReference>
<comment type="subcellular location">
    <subcellularLocation>
        <location evidence="1">Cell outer membrane</location>
        <topology evidence="1">Lipid-anchor</topology>
    </subcellularLocation>
</comment>
<feature type="signal peptide" evidence="6">
    <location>
        <begin position="1"/>
        <end position="26"/>
    </location>
</feature>
<keyword evidence="6" id="KW-0732">Signal</keyword>
<dbReference type="InterPro" id="IPR008816">
    <property type="entry name" value="Gly_zipper_2TM_dom"/>
</dbReference>
<dbReference type="EMBL" id="JACJVJ010000003">
    <property type="protein sequence ID" value="MBC2779017.1"/>
    <property type="molecule type" value="Genomic_DNA"/>
</dbReference>
<evidence type="ECO:0000256" key="2">
    <source>
        <dbReference type="ARBA" id="ARBA00008681"/>
    </source>
</evidence>
<evidence type="ECO:0000313" key="9">
    <source>
        <dbReference type="Proteomes" id="UP000564378"/>
    </source>
</evidence>
<evidence type="ECO:0000256" key="3">
    <source>
        <dbReference type="ARBA" id="ARBA00015281"/>
    </source>
</evidence>
<evidence type="ECO:0000256" key="6">
    <source>
        <dbReference type="SAM" id="SignalP"/>
    </source>
</evidence>
<proteinExistence type="inferred from homology"/>
<dbReference type="PANTHER" id="PTHR35603:SF2">
    <property type="entry name" value="OUTER MEMBRANE LIPOPROTEIN"/>
    <property type="match status" value="1"/>
</dbReference>
<evidence type="ECO:0000256" key="5">
    <source>
        <dbReference type="ARBA" id="ARBA00023288"/>
    </source>
</evidence>
<organism evidence="8 9">
    <name type="scientific">Parasphingopyxis marina</name>
    <dbReference type="NCBI Taxonomy" id="2761622"/>
    <lineage>
        <taxon>Bacteria</taxon>
        <taxon>Pseudomonadati</taxon>
        <taxon>Pseudomonadota</taxon>
        <taxon>Alphaproteobacteria</taxon>
        <taxon>Sphingomonadales</taxon>
        <taxon>Sphingomonadaceae</taxon>
        <taxon>Parasphingopyxis</taxon>
    </lineage>
</organism>
<sequence length="141" mass="15261">MALKKIALAASAALAGTMLVPAAAQAGHGYNDGHYNDGYYQVRHDNRGYRGDRRYRPGDYYQGRGYQDRYDRRHARRDYRRDYRGRCRDDGDGGTVIGGIAGALLGHEIGEGRRGRGDGTAGAIIGGIAGALAGRAIDRDC</sequence>
<name>A0A842I230_9SPHN</name>
<evidence type="ECO:0000259" key="7">
    <source>
        <dbReference type="Pfam" id="PF05433"/>
    </source>
</evidence>
<feature type="domain" description="Glycine zipper 2TM" evidence="7">
    <location>
        <begin position="93"/>
        <end position="137"/>
    </location>
</feature>
<protein>
    <recommendedName>
        <fullName evidence="3">17 kDa surface antigen</fullName>
    </recommendedName>
</protein>
<comment type="similarity">
    <text evidence="2">Belongs to the rickettsiale 17 kDa surface antigen family.</text>
</comment>
<keyword evidence="9" id="KW-1185">Reference proteome</keyword>